<dbReference type="Gene3D" id="1.10.150.20">
    <property type="entry name" value="5' to 3' exonuclease, C-terminal subdomain"/>
    <property type="match status" value="1"/>
</dbReference>
<comment type="caution">
    <text evidence="3">The sequence shown here is derived from an EMBL/GenBank/DDBJ whole genome shotgun (WGS) entry which is preliminary data.</text>
</comment>
<feature type="compositionally biased region" description="Basic residues" evidence="1">
    <location>
        <begin position="257"/>
        <end position="276"/>
    </location>
</feature>
<sequence>MAKEPQELKWIESLLPDEGVRRKAMFGGFAYYLADKLVLVTFETPGYRSYRNQTYDYELWYGCMFPLEREHHEKALKQFPELTPHPILPKWLYLPLDTEGFDDLASEIMAQVIRPHSYWGSFPKAKSKKAKSTKAKSAKANAEKISTKIDTRKPRLFSDEPAESVLQSAQKISDLKNLGAVSEREFLKAGIKTAPKFIQLGWKKALVKLIKVNPKNRHSIFAYALIGALTNKEWNRISDQEKQEAREFVKSLPSAKGKAKVKAKAKAKTKTTKRGK</sequence>
<dbReference type="InterPro" id="IPR007077">
    <property type="entry name" value="TfoX_C"/>
</dbReference>
<dbReference type="EMBL" id="JANRMI010000004">
    <property type="protein sequence ID" value="MDG0817661.1"/>
    <property type="molecule type" value="Genomic_DNA"/>
</dbReference>
<organism evidence="3 4">
    <name type="scientific">Bdellovibrio svalbardensis</name>
    <dbReference type="NCBI Taxonomy" id="2972972"/>
    <lineage>
        <taxon>Bacteria</taxon>
        <taxon>Pseudomonadati</taxon>
        <taxon>Bdellovibrionota</taxon>
        <taxon>Bdellovibrionia</taxon>
        <taxon>Bdellovibrionales</taxon>
        <taxon>Pseudobdellovibrionaceae</taxon>
        <taxon>Bdellovibrio</taxon>
    </lineage>
</organism>
<evidence type="ECO:0000256" key="1">
    <source>
        <dbReference type="SAM" id="MobiDB-lite"/>
    </source>
</evidence>
<feature type="region of interest" description="Disordered" evidence="1">
    <location>
        <begin position="256"/>
        <end position="276"/>
    </location>
</feature>
<proteinExistence type="predicted"/>
<evidence type="ECO:0000313" key="4">
    <source>
        <dbReference type="Proteomes" id="UP001152321"/>
    </source>
</evidence>
<dbReference type="Proteomes" id="UP001152321">
    <property type="component" value="Unassembled WGS sequence"/>
</dbReference>
<protein>
    <submittedName>
        <fullName evidence="3">TfoX/Sxy family protein</fullName>
    </submittedName>
</protein>
<dbReference type="Pfam" id="PF04994">
    <property type="entry name" value="TfoX_C"/>
    <property type="match status" value="1"/>
</dbReference>
<evidence type="ECO:0000313" key="3">
    <source>
        <dbReference type="EMBL" id="MDG0817661.1"/>
    </source>
</evidence>
<keyword evidence="4" id="KW-1185">Reference proteome</keyword>
<accession>A0ABT6DLA4</accession>
<reference evidence="3" key="1">
    <citation type="submission" date="2022-08" db="EMBL/GenBank/DDBJ databases">
        <title>Novel Bdellovibrio Species Isolated from Svalbard: Designation Bdellovibrio svalbardensis.</title>
        <authorList>
            <person name="Mitchell R.J."/>
            <person name="Choi S.Y."/>
        </authorList>
    </citation>
    <scope>NUCLEOTIDE SEQUENCE</scope>
    <source>
        <strain evidence="3">PAP01</strain>
    </source>
</reference>
<dbReference type="PANTHER" id="PTHR36121:SF1">
    <property type="entry name" value="PROTEIN SXY"/>
    <property type="match status" value="1"/>
</dbReference>
<evidence type="ECO:0000259" key="2">
    <source>
        <dbReference type="Pfam" id="PF04994"/>
    </source>
</evidence>
<dbReference type="PANTHER" id="PTHR36121">
    <property type="entry name" value="PROTEIN SXY"/>
    <property type="match status" value="1"/>
</dbReference>
<dbReference type="InterPro" id="IPR047525">
    <property type="entry name" value="TfoX-like"/>
</dbReference>
<name>A0ABT6DLA4_9BACT</name>
<feature type="domain" description="TfoX C-terminal" evidence="2">
    <location>
        <begin position="170"/>
        <end position="245"/>
    </location>
</feature>
<dbReference type="RefSeq" id="WP_277579133.1">
    <property type="nucleotide sequence ID" value="NZ_JANRMI010000004.1"/>
</dbReference>
<gene>
    <name evidence="3" type="ORF">NWE73_14870</name>
</gene>